<dbReference type="EMBL" id="JAUHJR010000002">
    <property type="protein sequence ID" value="MDN4161195.1"/>
    <property type="molecule type" value="Genomic_DNA"/>
</dbReference>
<dbReference type="PANTHER" id="PTHR30627:SF24">
    <property type="entry name" value="PENICILLIN-BINDING PROTEIN 4B"/>
    <property type="match status" value="1"/>
</dbReference>
<keyword evidence="4" id="KW-1185">Reference proteome</keyword>
<name>A0ABT8EST6_9ACTN</name>
<reference evidence="3" key="1">
    <citation type="submission" date="2023-06" db="EMBL/GenBank/DDBJ databases">
        <title>Draft genome sequence of Nocardioides sp. SOB72.</title>
        <authorList>
            <person name="Zhang G."/>
        </authorList>
    </citation>
    <scope>NUCLEOTIDE SEQUENCE</scope>
    <source>
        <strain evidence="3">SOB72</strain>
    </source>
</reference>
<evidence type="ECO:0000313" key="3">
    <source>
        <dbReference type="EMBL" id="MDN4161195.1"/>
    </source>
</evidence>
<comment type="caution">
    <text evidence="3">The sequence shown here is derived from an EMBL/GenBank/DDBJ whole genome shotgun (WGS) entry which is preliminary data.</text>
</comment>
<feature type="domain" description="Penicillin-binding protein transpeptidase" evidence="1">
    <location>
        <begin position="161"/>
        <end position="485"/>
    </location>
</feature>
<dbReference type="RefSeq" id="WP_300960116.1">
    <property type="nucleotide sequence ID" value="NZ_JAUHJR010000002.1"/>
</dbReference>
<dbReference type="Gene3D" id="3.40.710.10">
    <property type="entry name" value="DD-peptidase/beta-lactamase superfamily"/>
    <property type="match status" value="1"/>
</dbReference>
<evidence type="ECO:0000313" key="4">
    <source>
        <dbReference type="Proteomes" id="UP001168537"/>
    </source>
</evidence>
<feature type="domain" description="Penicillin binding protein A dimerisation" evidence="2">
    <location>
        <begin position="54"/>
        <end position="136"/>
    </location>
</feature>
<gene>
    <name evidence="3" type="ORF">QWY29_07485</name>
</gene>
<dbReference type="InterPro" id="IPR054120">
    <property type="entry name" value="PBPA_dimer"/>
</dbReference>
<dbReference type="InterPro" id="IPR050515">
    <property type="entry name" value="Beta-lactam/transpept"/>
</dbReference>
<proteinExistence type="predicted"/>
<dbReference type="PANTHER" id="PTHR30627">
    <property type="entry name" value="PEPTIDOGLYCAN D,D-TRANSPEPTIDASE"/>
    <property type="match status" value="1"/>
</dbReference>
<accession>A0ABT8EST6</accession>
<evidence type="ECO:0000259" key="1">
    <source>
        <dbReference type="Pfam" id="PF00905"/>
    </source>
</evidence>
<evidence type="ECO:0000259" key="2">
    <source>
        <dbReference type="Pfam" id="PF21922"/>
    </source>
</evidence>
<dbReference type="Pfam" id="PF21922">
    <property type="entry name" value="PBP_dimer_2"/>
    <property type="match status" value="1"/>
</dbReference>
<dbReference type="Proteomes" id="UP001168537">
    <property type="component" value="Unassembled WGS sequence"/>
</dbReference>
<dbReference type="Pfam" id="PF00905">
    <property type="entry name" value="Transpeptidase"/>
    <property type="match status" value="1"/>
</dbReference>
<organism evidence="3 4">
    <name type="scientific">Nocardioides abyssi</name>
    <dbReference type="NCBI Taxonomy" id="3058370"/>
    <lineage>
        <taxon>Bacteria</taxon>
        <taxon>Bacillati</taxon>
        <taxon>Actinomycetota</taxon>
        <taxon>Actinomycetes</taxon>
        <taxon>Propionibacteriales</taxon>
        <taxon>Nocardioidaceae</taxon>
        <taxon>Nocardioides</taxon>
    </lineage>
</organism>
<dbReference type="InterPro" id="IPR012338">
    <property type="entry name" value="Beta-lactam/transpept-like"/>
</dbReference>
<dbReference type="Gene3D" id="3.90.1310.10">
    <property type="entry name" value="Penicillin-binding protein 2a (Domain 2)"/>
    <property type="match status" value="1"/>
</dbReference>
<dbReference type="InterPro" id="IPR001460">
    <property type="entry name" value="PCN-bd_Tpept"/>
</dbReference>
<dbReference type="SUPFAM" id="SSF56601">
    <property type="entry name" value="beta-lactamase/transpeptidase-like"/>
    <property type="match status" value="1"/>
</dbReference>
<sequence>MTMNKPIRTIAIFCLLLFVGLMVNATYLQYHAAGDLNDDQRNRRVIDAAYSRERGAVLVGRDSVAVSKPSEDRFEFQRTYPQPFKYAPLTGFFAYQYGASGIERSQNDVLSGEDSRLFVTKLVDLVSNDESEGGNVQLTIDPAAQDAAYAGLTALGQGTRGSVVALQPSSGKVLAMVSLPTYDPNKLSSHDFTGVRDTWERLSGDPGQPLLNRAIQTTLPPGSTFKVLTAAAAIEAGLYTADDQVPGGATYQLPLTSGETGLIDNEGRACGTDRIPFTLAMENSCNTTFAALAGEVGAEQMLETAEAFGFNSDYLQDLRPQARSVYPDELDAAQLGQTGIGQFEVRATPLQMAMVVAGLANGGVVMRPYVVDEVQSADYEVLDKTEPTELSQAVRPQTADEVTELMVSTVENGTASPAAIQGVEVAGKTGTAQSGDPDRPPYAWFVSFAPDEDVAVAVVIENAEISRSEIAGGTLGGPIAKAVMEAVIRQ</sequence>
<protein>
    <submittedName>
        <fullName evidence="3">Penicillin-binding protein 2</fullName>
    </submittedName>
</protein>